<dbReference type="InterPro" id="IPR006140">
    <property type="entry name" value="D-isomer_DH_NAD-bd"/>
</dbReference>
<evidence type="ECO:0000256" key="3">
    <source>
        <dbReference type="ARBA" id="ARBA00023027"/>
    </source>
</evidence>
<dbReference type="GO" id="GO:0016618">
    <property type="term" value="F:hydroxypyruvate reductase [NAD(P)H] activity"/>
    <property type="evidence" value="ECO:0007669"/>
    <property type="project" value="TreeGrafter"/>
</dbReference>
<evidence type="ECO:0000259" key="4">
    <source>
        <dbReference type="Pfam" id="PF02826"/>
    </source>
</evidence>
<dbReference type="GO" id="GO:0005829">
    <property type="term" value="C:cytosol"/>
    <property type="evidence" value="ECO:0007669"/>
    <property type="project" value="TreeGrafter"/>
</dbReference>
<sequence length="317" mass="34804">MNLVIIGHLPADTEARIRAFFPPDWRVVFAGPDLAGSCLRDAEALIPEHLPINAALLDRAPKLRMIQTGAGYDNVDLAECTRRGILVCSAAGVNATAVAEHTMALILGWYKSIVYLDTFLKAHRDSRELCYSGGELCGRTVGIIGLGAIGQRVSTLCRAFGMNVQGHSRHPKSIQGVENVGLVELLERSDVVSLHVPATPETRHMIGRQAFQRMKPTAILVNTARGSVVREADLVEALDTRQIAGACLDVYEEEPLSQASRLRDFPNVILTPHTAGYPDGVKLHERRCAFFAGNLQRAWRGELPENLLNPDTWTGWR</sequence>
<dbReference type="InterPro" id="IPR050223">
    <property type="entry name" value="D-isomer_2-hydroxyacid_DH"/>
</dbReference>
<dbReference type="Pfam" id="PF02826">
    <property type="entry name" value="2-Hacid_dh_C"/>
    <property type="match status" value="1"/>
</dbReference>
<dbReference type="SUPFAM" id="SSF52283">
    <property type="entry name" value="Formate/glycerate dehydrogenase catalytic domain-like"/>
    <property type="match status" value="1"/>
</dbReference>
<reference evidence="5" key="1">
    <citation type="journal article" date="2021" name="PeerJ">
        <title>Extensive microbial diversity within the chicken gut microbiome revealed by metagenomics and culture.</title>
        <authorList>
            <person name="Gilroy R."/>
            <person name="Ravi A."/>
            <person name="Getino M."/>
            <person name="Pursley I."/>
            <person name="Horton D.L."/>
            <person name="Alikhan N.F."/>
            <person name="Baker D."/>
            <person name="Gharbi K."/>
            <person name="Hall N."/>
            <person name="Watson M."/>
            <person name="Adriaenssens E.M."/>
            <person name="Foster-Nyarko E."/>
            <person name="Jarju S."/>
            <person name="Secka A."/>
            <person name="Antonio M."/>
            <person name="Oren A."/>
            <person name="Chaudhuri R.R."/>
            <person name="La Ragione R."/>
            <person name="Hildebrand F."/>
            <person name="Pallen M.J."/>
        </authorList>
    </citation>
    <scope>NUCLEOTIDE SEQUENCE</scope>
    <source>
        <strain evidence="5">ChiBcec18-1249</strain>
    </source>
</reference>
<dbReference type="InterPro" id="IPR029752">
    <property type="entry name" value="D-isomer_DH_CS1"/>
</dbReference>
<dbReference type="PANTHER" id="PTHR10996">
    <property type="entry name" value="2-HYDROXYACID DEHYDROGENASE-RELATED"/>
    <property type="match status" value="1"/>
</dbReference>
<evidence type="ECO:0000313" key="5">
    <source>
        <dbReference type="EMBL" id="HJB13642.1"/>
    </source>
</evidence>
<dbReference type="AlphaFoldDB" id="A0A9D2RT22"/>
<comment type="similarity">
    <text evidence="1">Belongs to the D-isomer specific 2-hydroxyacid dehydrogenase family.</text>
</comment>
<dbReference type="GO" id="GO:0030267">
    <property type="term" value="F:glyoxylate reductase (NADPH) activity"/>
    <property type="evidence" value="ECO:0007669"/>
    <property type="project" value="TreeGrafter"/>
</dbReference>
<evidence type="ECO:0000313" key="6">
    <source>
        <dbReference type="Proteomes" id="UP000823824"/>
    </source>
</evidence>
<dbReference type="SUPFAM" id="SSF51735">
    <property type="entry name" value="NAD(P)-binding Rossmann-fold domains"/>
    <property type="match status" value="1"/>
</dbReference>
<organism evidence="5 6">
    <name type="scientific">Candidatus Oscillibacter excrementigallinarum</name>
    <dbReference type="NCBI Taxonomy" id="2838716"/>
    <lineage>
        <taxon>Bacteria</taxon>
        <taxon>Bacillati</taxon>
        <taxon>Bacillota</taxon>
        <taxon>Clostridia</taxon>
        <taxon>Eubacteriales</taxon>
        <taxon>Oscillospiraceae</taxon>
        <taxon>Oscillibacter</taxon>
    </lineage>
</organism>
<dbReference type="Gene3D" id="3.40.50.720">
    <property type="entry name" value="NAD(P)-binding Rossmann-like Domain"/>
    <property type="match status" value="2"/>
</dbReference>
<dbReference type="PROSITE" id="PS00670">
    <property type="entry name" value="D_2_HYDROXYACID_DH_2"/>
    <property type="match status" value="1"/>
</dbReference>
<dbReference type="InterPro" id="IPR036291">
    <property type="entry name" value="NAD(P)-bd_dom_sf"/>
</dbReference>
<dbReference type="PANTHER" id="PTHR10996:SF283">
    <property type="entry name" value="GLYOXYLATE_HYDROXYPYRUVATE REDUCTASE B"/>
    <property type="match status" value="1"/>
</dbReference>
<reference evidence="5" key="2">
    <citation type="submission" date="2021-04" db="EMBL/GenBank/DDBJ databases">
        <authorList>
            <person name="Gilroy R."/>
        </authorList>
    </citation>
    <scope>NUCLEOTIDE SEQUENCE</scope>
    <source>
        <strain evidence="5">ChiBcec18-1249</strain>
    </source>
</reference>
<protein>
    <submittedName>
        <fullName evidence="5">Phosphoglycerate dehydrogenase</fullName>
    </submittedName>
</protein>
<accession>A0A9D2RT22</accession>
<dbReference type="GO" id="GO:0051287">
    <property type="term" value="F:NAD binding"/>
    <property type="evidence" value="ECO:0007669"/>
    <property type="project" value="InterPro"/>
</dbReference>
<keyword evidence="2" id="KW-0560">Oxidoreductase</keyword>
<dbReference type="FunFam" id="3.40.50.720:FF:000203">
    <property type="entry name" value="D-3-phosphoglycerate dehydrogenase (SerA)"/>
    <property type="match status" value="1"/>
</dbReference>
<gene>
    <name evidence="5" type="ORF">H9787_08010</name>
</gene>
<dbReference type="EMBL" id="DWZJ01000069">
    <property type="protein sequence ID" value="HJB13642.1"/>
    <property type="molecule type" value="Genomic_DNA"/>
</dbReference>
<comment type="caution">
    <text evidence="5">The sequence shown here is derived from an EMBL/GenBank/DDBJ whole genome shotgun (WGS) entry which is preliminary data.</text>
</comment>
<dbReference type="Proteomes" id="UP000823824">
    <property type="component" value="Unassembled WGS sequence"/>
</dbReference>
<evidence type="ECO:0000256" key="1">
    <source>
        <dbReference type="ARBA" id="ARBA00005854"/>
    </source>
</evidence>
<dbReference type="PROSITE" id="PS00065">
    <property type="entry name" value="D_2_HYDROXYACID_DH_1"/>
    <property type="match status" value="1"/>
</dbReference>
<name>A0A9D2RT22_9FIRM</name>
<proteinExistence type="inferred from homology"/>
<feature type="domain" description="D-isomer specific 2-hydroxyacid dehydrogenase NAD-binding" evidence="4">
    <location>
        <begin position="103"/>
        <end position="275"/>
    </location>
</feature>
<keyword evidence="3" id="KW-0520">NAD</keyword>
<evidence type="ECO:0000256" key="2">
    <source>
        <dbReference type="ARBA" id="ARBA00023002"/>
    </source>
</evidence>
<dbReference type="InterPro" id="IPR029753">
    <property type="entry name" value="D-isomer_DH_CS"/>
</dbReference>